<evidence type="ECO:0000256" key="6">
    <source>
        <dbReference type="SAM" id="Phobius"/>
    </source>
</evidence>
<gene>
    <name evidence="7" type="ORF">KYN89_06235</name>
</gene>
<evidence type="ECO:0000256" key="5">
    <source>
        <dbReference type="ARBA" id="ARBA00023136"/>
    </source>
</evidence>
<dbReference type="PANTHER" id="PTHR30250:SF28">
    <property type="entry name" value="POLYSACCHARIDE BIOSYNTHESIS PROTEIN"/>
    <property type="match status" value="1"/>
</dbReference>
<comment type="caution">
    <text evidence="7">The sequence shown here is derived from an EMBL/GenBank/DDBJ whole genome shotgun (WGS) entry which is preliminary data.</text>
</comment>
<feature type="transmembrane region" description="Helical" evidence="6">
    <location>
        <begin position="455"/>
        <end position="476"/>
    </location>
</feature>
<keyword evidence="5 6" id="KW-0472">Membrane</keyword>
<protein>
    <submittedName>
        <fullName evidence="7">Oligosaccharide flippase family protein</fullName>
    </submittedName>
</protein>
<organism evidence="7 8">
    <name type="scientific">Alteriqipengyuania abyssalis</name>
    <dbReference type="NCBI Taxonomy" id="2860200"/>
    <lineage>
        <taxon>Bacteria</taxon>
        <taxon>Pseudomonadati</taxon>
        <taxon>Pseudomonadota</taxon>
        <taxon>Alphaproteobacteria</taxon>
        <taxon>Sphingomonadales</taxon>
        <taxon>Erythrobacteraceae</taxon>
        <taxon>Alteriqipengyuania</taxon>
    </lineage>
</organism>
<dbReference type="RefSeq" id="WP_222824304.1">
    <property type="nucleotide sequence ID" value="NZ_JAHWXP010000002.1"/>
</dbReference>
<evidence type="ECO:0000256" key="1">
    <source>
        <dbReference type="ARBA" id="ARBA00004651"/>
    </source>
</evidence>
<feature type="transmembrane region" description="Helical" evidence="6">
    <location>
        <begin position="106"/>
        <end position="134"/>
    </location>
</feature>
<keyword evidence="8" id="KW-1185">Reference proteome</keyword>
<evidence type="ECO:0000256" key="2">
    <source>
        <dbReference type="ARBA" id="ARBA00022475"/>
    </source>
</evidence>
<accession>A0ABS7PCD4</accession>
<evidence type="ECO:0000256" key="3">
    <source>
        <dbReference type="ARBA" id="ARBA00022692"/>
    </source>
</evidence>
<keyword evidence="4 6" id="KW-1133">Transmembrane helix</keyword>
<feature type="transmembrane region" description="Helical" evidence="6">
    <location>
        <begin position="328"/>
        <end position="353"/>
    </location>
</feature>
<evidence type="ECO:0000256" key="4">
    <source>
        <dbReference type="ARBA" id="ARBA00022989"/>
    </source>
</evidence>
<feature type="transmembrane region" description="Helical" evidence="6">
    <location>
        <begin position="391"/>
        <end position="410"/>
    </location>
</feature>
<reference evidence="7 8" key="1">
    <citation type="submission" date="2021-07" db="EMBL/GenBank/DDBJ databases">
        <title>Alteriqipengyuania abyssalis NZ-12B nov, sp.nov isolated from deep sea sponge in pacific ocean.</title>
        <authorList>
            <person name="Tareen S."/>
            <person name="Wink J."/>
        </authorList>
    </citation>
    <scope>NUCLEOTIDE SEQUENCE [LARGE SCALE GENOMIC DNA]</scope>
    <source>
        <strain evidence="7 8">NZ-12B</strain>
    </source>
</reference>
<dbReference type="Pfam" id="PF13440">
    <property type="entry name" value="Polysacc_synt_3"/>
    <property type="match status" value="1"/>
</dbReference>
<sequence>MNEEPPVTPAPDSGATPPIGRIAALRGRVSALAQQGLVRSTGVLIGGTVGANLITALSLPVVTRLYTPVEMSVLAVFASLLQTLYASICLRFDVALSMPENDEDAVNLLALGAFFAVVLSGVIALILLALPASAYDAFGHPELAELIWFLPPSLALAGIYSLMQLWYVRRKGFGPIARSRMVQAGSGAATQIALGLLRTGPFGLLLGYAINFSAGSILLGTRFLRSESALLRKVSARKMRVLFREYSRFPTYSAPEALAHAAAWQLPIVLIAAMAIGPEAGYLTLAMFVVQAPMSLLGNALSQVYLSEAPARHRDGALGPFTVQVVGGLMRIGVGPLIALAIVSPFAFAFVFGSEWSRAGMLVVWLTPWFIAQLLTAPVSMALQVTNRQRTAFIVQFVGLALRLGLVVAVGTLSPRFISEAYAISGAIFYFGYLALLLHAVGARAGDIAREVRKALLPIAAFCVLGVVGAFAVHWLDTVL</sequence>
<feature type="transmembrane region" description="Helical" evidence="6">
    <location>
        <begin position="146"/>
        <end position="168"/>
    </location>
</feature>
<comment type="subcellular location">
    <subcellularLocation>
        <location evidence="1">Cell membrane</location>
        <topology evidence="1">Multi-pass membrane protein</topology>
    </subcellularLocation>
</comment>
<feature type="transmembrane region" description="Helical" evidence="6">
    <location>
        <begin position="36"/>
        <end position="59"/>
    </location>
</feature>
<evidence type="ECO:0000313" key="7">
    <source>
        <dbReference type="EMBL" id="MBY8336641.1"/>
    </source>
</evidence>
<dbReference type="InterPro" id="IPR050833">
    <property type="entry name" value="Poly_Biosynth_Transport"/>
</dbReference>
<name>A0ABS7PCD4_9SPHN</name>
<dbReference type="EMBL" id="JAHWXP010000002">
    <property type="protein sequence ID" value="MBY8336641.1"/>
    <property type="molecule type" value="Genomic_DNA"/>
</dbReference>
<dbReference type="Proteomes" id="UP000759298">
    <property type="component" value="Unassembled WGS sequence"/>
</dbReference>
<feature type="transmembrane region" description="Helical" evidence="6">
    <location>
        <begin position="422"/>
        <end position="443"/>
    </location>
</feature>
<dbReference type="PANTHER" id="PTHR30250">
    <property type="entry name" value="PST FAMILY PREDICTED COLANIC ACID TRANSPORTER"/>
    <property type="match status" value="1"/>
</dbReference>
<keyword evidence="3 6" id="KW-0812">Transmembrane</keyword>
<proteinExistence type="predicted"/>
<keyword evidence="2" id="KW-1003">Cell membrane</keyword>
<evidence type="ECO:0000313" key="8">
    <source>
        <dbReference type="Proteomes" id="UP000759298"/>
    </source>
</evidence>
<feature type="transmembrane region" description="Helical" evidence="6">
    <location>
        <begin position="359"/>
        <end position="379"/>
    </location>
</feature>
<feature type="transmembrane region" description="Helical" evidence="6">
    <location>
        <begin position="71"/>
        <end position="94"/>
    </location>
</feature>